<reference evidence="9 10" key="1">
    <citation type="submission" date="2020-11" db="EMBL/GenBank/DDBJ databases">
        <title>Complete genome sequence for Salinimonas sp. strain G2-b.</title>
        <authorList>
            <person name="Park S.-J."/>
        </authorList>
    </citation>
    <scope>NUCLEOTIDE SEQUENCE [LARGE SCALE GENOMIC DNA]</scope>
    <source>
        <strain evidence="9 10">G2-b</strain>
    </source>
</reference>
<dbReference type="Pfam" id="PF03918">
    <property type="entry name" value="CcmH"/>
    <property type="match status" value="1"/>
</dbReference>
<keyword evidence="10" id="KW-1185">Reference proteome</keyword>
<dbReference type="InterPro" id="IPR038297">
    <property type="entry name" value="CcmH/CycL/NrfF/Ccl2_sf"/>
</dbReference>
<dbReference type="KEGG" id="smaa:IT774_12970"/>
<dbReference type="InterPro" id="IPR005616">
    <property type="entry name" value="CcmH/CycL/Ccl2/NrfF_N"/>
</dbReference>
<protein>
    <recommendedName>
        <fullName evidence="7">Cytochrome c-type biogenesis protein</fullName>
    </recommendedName>
</protein>
<feature type="domain" description="CcmH/CycL/Ccl2/NrfF N-terminal" evidence="8">
    <location>
        <begin position="7"/>
        <end position="127"/>
    </location>
</feature>
<keyword evidence="6 7" id="KW-0408">Iron</keyword>
<evidence type="ECO:0000256" key="1">
    <source>
        <dbReference type="ARBA" id="ARBA00010342"/>
    </source>
</evidence>
<evidence type="ECO:0000256" key="4">
    <source>
        <dbReference type="ARBA" id="ARBA00022729"/>
    </source>
</evidence>
<dbReference type="CDD" id="cd16378">
    <property type="entry name" value="CcmH_N"/>
    <property type="match status" value="1"/>
</dbReference>
<dbReference type="GO" id="GO:0017004">
    <property type="term" value="P:cytochrome complex assembly"/>
    <property type="evidence" value="ECO:0007669"/>
    <property type="project" value="UniProtKB-KW"/>
</dbReference>
<evidence type="ECO:0000256" key="6">
    <source>
        <dbReference type="ARBA" id="ARBA00023004"/>
    </source>
</evidence>
<keyword evidence="2 7" id="KW-0349">Heme</keyword>
<organism evidence="9 10">
    <name type="scientific">Salinimonas marina</name>
    <dbReference type="NCBI Taxonomy" id="2785918"/>
    <lineage>
        <taxon>Bacteria</taxon>
        <taxon>Pseudomonadati</taxon>
        <taxon>Pseudomonadota</taxon>
        <taxon>Gammaproteobacteria</taxon>
        <taxon>Alteromonadales</taxon>
        <taxon>Alteromonadaceae</taxon>
        <taxon>Alteromonas/Salinimonas group</taxon>
        <taxon>Salinimonas</taxon>
    </lineage>
</organism>
<dbReference type="GO" id="GO:0005886">
    <property type="term" value="C:plasma membrane"/>
    <property type="evidence" value="ECO:0007669"/>
    <property type="project" value="TreeGrafter"/>
</dbReference>
<dbReference type="GO" id="GO:0046872">
    <property type="term" value="F:metal ion binding"/>
    <property type="evidence" value="ECO:0007669"/>
    <property type="project" value="UniProtKB-KW"/>
</dbReference>
<dbReference type="InterPro" id="IPR051263">
    <property type="entry name" value="C-type_cytochrome_biogenesis"/>
</dbReference>
<comment type="function">
    <text evidence="7">Possible subunit of a heme lyase.</text>
</comment>
<evidence type="ECO:0000256" key="7">
    <source>
        <dbReference type="RuleBase" id="RU364112"/>
    </source>
</evidence>
<dbReference type="EMBL" id="CP064795">
    <property type="protein sequence ID" value="QPG05043.1"/>
    <property type="molecule type" value="Genomic_DNA"/>
</dbReference>
<keyword evidence="7" id="KW-0472">Membrane</keyword>
<name>A0A7S9DWJ5_9ALTE</name>
<dbReference type="PANTHER" id="PTHR47870:SF1">
    <property type="entry name" value="CYTOCHROME C-TYPE BIOGENESIS PROTEIN CCMH"/>
    <property type="match status" value="1"/>
</dbReference>
<keyword evidence="3 7" id="KW-0479">Metal-binding</keyword>
<dbReference type="Gene3D" id="1.10.8.640">
    <property type="entry name" value="Cytochrome C biogenesis protein"/>
    <property type="match status" value="1"/>
</dbReference>
<keyword evidence="7" id="KW-1133">Transmembrane helix</keyword>
<dbReference type="FunFam" id="1.10.8.640:FF:000001">
    <property type="entry name" value="Cytochrome c-type biogenesis protein"/>
    <property type="match status" value="1"/>
</dbReference>
<keyword evidence="5" id="KW-0201">Cytochrome c-type biogenesis</keyword>
<dbReference type="RefSeq" id="WP_195810134.1">
    <property type="nucleotide sequence ID" value="NZ_CP064795.1"/>
</dbReference>
<dbReference type="AlphaFoldDB" id="A0A7S9DWJ5"/>
<comment type="similarity">
    <text evidence="1 7">Belongs to the CcmH/CycL/Ccl2/NrfF family.</text>
</comment>
<evidence type="ECO:0000313" key="9">
    <source>
        <dbReference type="EMBL" id="QPG05043.1"/>
    </source>
</evidence>
<gene>
    <name evidence="9" type="ORF">IT774_12970</name>
</gene>
<evidence type="ECO:0000256" key="2">
    <source>
        <dbReference type="ARBA" id="ARBA00022617"/>
    </source>
</evidence>
<feature type="chain" id="PRO_5033097756" description="Cytochrome c-type biogenesis protein" evidence="7">
    <location>
        <begin position="19"/>
        <end position="147"/>
    </location>
</feature>
<proteinExistence type="inferred from homology"/>
<evidence type="ECO:0000313" key="10">
    <source>
        <dbReference type="Proteomes" id="UP000595095"/>
    </source>
</evidence>
<evidence type="ECO:0000259" key="8">
    <source>
        <dbReference type="Pfam" id="PF03918"/>
    </source>
</evidence>
<evidence type="ECO:0000256" key="3">
    <source>
        <dbReference type="ARBA" id="ARBA00022723"/>
    </source>
</evidence>
<keyword evidence="4 7" id="KW-0732">Signal</keyword>
<feature type="signal peptide" evidence="7">
    <location>
        <begin position="1"/>
        <end position="18"/>
    </location>
</feature>
<dbReference type="Proteomes" id="UP000595095">
    <property type="component" value="Chromosome"/>
</dbReference>
<feature type="transmembrane region" description="Helical" evidence="7">
    <location>
        <begin position="102"/>
        <end position="120"/>
    </location>
</feature>
<keyword evidence="7" id="KW-0812">Transmembrane</keyword>
<evidence type="ECO:0000256" key="5">
    <source>
        <dbReference type="ARBA" id="ARBA00022748"/>
    </source>
</evidence>
<dbReference type="PANTHER" id="PTHR47870">
    <property type="entry name" value="CYTOCHROME C-TYPE BIOGENESIS PROTEIN CCMH"/>
    <property type="match status" value="1"/>
</dbReference>
<sequence>MRVFIFIVLVCGSAWGWAAQNNYQFDNETQRAQFTTLTQTLRCPMCQNQNIADSDAMIAKDMRRKVYQLTLEGQSREQIIAYMKARYGDFVYYEPPLTVATIWLWILPVGFALCGLWIVLKRGKPAPPADMAEQLAKAERLLKQDKE</sequence>
<accession>A0A7S9DWJ5</accession>